<dbReference type="EMBL" id="CAKLDI010000002">
    <property type="protein sequence ID" value="CAH0535208.1"/>
    <property type="molecule type" value="Genomic_DNA"/>
</dbReference>
<evidence type="ECO:0000313" key="3">
    <source>
        <dbReference type="Proteomes" id="UP000838672"/>
    </source>
</evidence>
<organism evidence="2 3">
    <name type="scientific">Vibrio stylophorae</name>
    <dbReference type="NCBI Taxonomy" id="659351"/>
    <lineage>
        <taxon>Bacteria</taxon>
        <taxon>Pseudomonadati</taxon>
        <taxon>Pseudomonadota</taxon>
        <taxon>Gammaproteobacteria</taxon>
        <taxon>Vibrionales</taxon>
        <taxon>Vibrionaceae</taxon>
        <taxon>Vibrio</taxon>
    </lineage>
</organism>
<accession>A0ABN8DXV1</accession>
<evidence type="ECO:0000313" key="2">
    <source>
        <dbReference type="EMBL" id="CAH0535208.1"/>
    </source>
</evidence>
<sequence length="61" mass="7411">MEHKAMRYEALIQQREAAYQSGDYEQAQYYERQLAQMQGRRSLQHQHTYEPEGRADWFDEG</sequence>
<feature type="compositionally biased region" description="Basic and acidic residues" evidence="1">
    <location>
        <begin position="47"/>
        <end position="61"/>
    </location>
</feature>
<keyword evidence="3" id="KW-1185">Reference proteome</keyword>
<name>A0ABN8DXV1_9VIBR</name>
<gene>
    <name evidence="2" type="ORF">VST7929_02869</name>
</gene>
<dbReference type="RefSeq" id="WP_237468073.1">
    <property type="nucleotide sequence ID" value="NZ_CAKLDI010000002.1"/>
</dbReference>
<evidence type="ECO:0000256" key="1">
    <source>
        <dbReference type="SAM" id="MobiDB-lite"/>
    </source>
</evidence>
<protein>
    <submittedName>
        <fullName evidence="2">Uncharacterized protein</fullName>
    </submittedName>
</protein>
<reference evidence="2" key="1">
    <citation type="submission" date="2021-11" db="EMBL/GenBank/DDBJ databases">
        <authorList>
            <person name="Rodrigo-Torres L."/>
            <person name="Arahal R. D."/>
            <person name="Lucena T."/>
        </authorList>
    </citation>
    <scope>NUCLEOTIDE SEQUENCE</scope>
    <source>
        <strain evidence="2">CECT 7929</strain>
    </source>
</reference>
<dbReference type="Proteomes" id="UP000838672">
    <property type="component" value="Unassembled WGS sequence"/>
</dbReference>
<feature type="region of interest" description="Disordered" evidence="1">
    <location>
        <begin position="40"/>
        <end position="61"/>
    </location>
</feature>
<proteinExistence type="predicted"/>
<comment type="caution">
    <text evidence="2">The sequence shown here is derived from an EMBL/GenBank/DDBJ whole genome shotgun (WGS) entry which is preliminary data.</text>
</comment>